<dbReference type="GO" id="GO:0016757">
    <property type="term" value="F:glycosyltransferase activity"/>
    <property type="evidence" value="ECO:0007669"/>
    <property type="project" value="UniProtKB-KW"/>
</dbReference>
<dbReference type="SUPFAM" id="SSF53756">
    <property type="entry name" value="UDP-Glycosyltransferase/glycogen phosphorylase"/>
    <property type="match status" value="1"/>
</dbReference>
<evidence type="ECO:0000313" key="4">
    <source>
        <dbReference type="Proteomes" id="UP001596439"/>
    </source>
</evidence>
<dbReference type="PANTHER" id="PTHR46401:SF2">
    <property type="entry name" value="GLYCOSYLTRANSFERASE WBBK-RELATED"/>
    <property type="match status" value="1"/>
</dbReference>
<evidence type="ECO:0000256" key="1">
    <source>
        <dbReference type="ARBA" id="ARBA00022679"/>
    </source>
</evidence>
<comment type="caution">
    <text evidence="3">The sequence shown here is derived from an EMBL/GenBank/DDBJ whole genome shotgun (WGS) entry which is preliminary data.</text>
</comment>
<evidence type="ECO:0000259" key="2">
    <source>
        <dbReference type="Pfam" id="PF00534"/>
    </source>
</evidence>
<sequence length="379" mass="43640">MKPTLLCLSWRDIKHPKAGGAEVFTHEMLSYVAPRYNIIHLSPHIEGREDEEWIDGVRYIRSGTDITSILEARRYYKAHEEEIDLVLDQMNTHHYFTPFYVPAHKRILFIHQLTREIWRINLPPPVSWVGAWTETSRLRLYRQSDVLTVSQSTANDLVAVGIPESQITILPEGLNFTPWLEEEWLAKEEHPTFLYVGRMSAYKGINDAVKAFVSIKRDFPTAQLWIIGKKNEAYIAEQLDPITPEEVRSDIHYFGFVSEEEKLERMSRATTLLFPSRREGWGLTVSEAAAVGTPTIVYDAPGLRDAVQYGKLGYMTMAQTAEALALEMRRCLNDLDHYETVRRDAHAFSKTLQWSRTGAAFEQWLNQKLGILIQEGRTS</sequence>
<dbReference type="Pfam" id="PF00534">
    <property type="entry name" value="Glycos_transf_1"/>
    <property type="match status" value="1"/>
</dbReference>
<dbReference type="Gene3D" id="3.40.50.2000">
    <property type="entry name" value="Glycogen Phosphorylase B"/>
    <property type="match status" value="2"/>
</dbReference>
<dbReference type="EC" id="2.4.-.-" evidence="3"/>
<accession>A0ABW2PGG3</accession>
<keyword evidence="4" id="KW-1185">Reference proteome</keyword>
<feature type="domain" description="Glycosyl transferase family 1" evidence="2">
    <location>
        <begin position="183"/>
        <end position="343"/>
    </location>
</feature>
<dbReference type="PANTHER" id="PTHR46401">
    <property type="entry name" value="GLYCOSYLTRANSFERASE WBBK-RELATED"/>
    <property type="match status" value="1"/>
</dbReference>
<keyword evidence="1 3" id="KW-0808">Transferase</keyword>
<proteinExistence type="predicted"/>
<organism evidence="3 4">
    <name type="scientific">Exiguobacterium aestuarii</name>
    <dbReference type="NCBI Taxonomy" id="273527"/>
    <lineage>
        <taxon>Bacteria</taxon>
        <taxon>Bacillati</taxon>
        <taxon>Bacillota</taxon>
        <taxon>Bacilli</taxon>
        <taxon>Bacillales</taxon>
        <taxon>Bacillales Family XII. Incertae Sedis</taxon>
        <taxon>Exiguobacterium</taxon>
    </lineage>
</organism>
<dbReference type="CDD" id="cd03801">
    <property type="entry name" value="GT4_PimA-like"/>
    <property type="match status" value="1"/>
</dbReference>
<gene>
    <name evidence="3" type="ORF">ACFQO8_00445</name>
</gene>
<protein>
    <submittedName>
        <fullName evidence="3">Glycosyltransferase family 4 protein</fullName>
        <ecNumber evidence="3">2.4.-.-</ecNumber>
    </submittedName>
</protein>
<evidence type="ECO:0000313" key="3">
    <source>
        <dbReference type="EMBL" id="MFC7388586.1"/>
    </source>
</evidence>
<keyword evidence="3" id="KW-0328">Glycosyltransferase</keyword>
<reference evidence="4" key="1">
    <citation type="journal article" date="2019" name="Int. J. Syst. Evol. Microbiol.">
        <title>The Global Catalogue of Microorganisms (GCM) 10K type strain sequencing project: providing services to taxonomists for standard genome sequencing and annotation.</title>
        <authorList>
            <consortium name="The Broad Institute Genomics Platform"/>
            <consortium name="The Broad Institute Genome Sequencing Center for Infectious Disease"/>
            <person name="Wu L."/>
            <person name="Ma J."/>
        </authorList>
    </citation>
    <scope>NUCLEOTIDE SEQUENCE [LARGE SCALE GENOMIC DNA]</scope>
    <source>
        <strain evidence="4">CCUG 55590</strain>
    </source>
</reference>
<dbReference type="InterPro" id="IPR001296">
    <property type="entry name" value="Glyco_trans_1"/>
</dbReference>
<dbReference type="RefSeq" id="WP_214785963.1">
    <property type="nucleotide sequence ID" value="NZ_JANIEL010000040.1"/>
</dbReference>
<dbReference type="Proteomes" id="UP001596439">
    <property type="component" value="Unassembled WGS sequence"/>
</dbReference>
<name>A0ABW2PGG3_9BACL</name>
<dbReference type="EMBL" id="JBHTCE010000001">
    <property type="protein sequence ID" value="MFC7388586.1"/>
    <property type="molecule type" value="Genomic_DNA"/>
</dbReference>